<evidence type="ECO:0000313" key="1">
    <source>
        <dbReference type="EMBL" id="PZX55682.1"/>
    </source>
</evidence>
<dbReference type="Proteomes" id="UP000248882">
    <property type="component" value="Unassembled WGS sequence"/>
</dbReference>
<organism evidence="1 2">
    <name type="scientific">Algoriphagus chordae</name>
    <dbReference type="NCBI Taxonomy" id="237019"/>
    <lineage>
        <taxon>Bacteria</taxon>
        <taxon>Pseudomonadati</taxon>
        <taxon>Bacteroidota</taxon>
        <taxon>Cytophagia</taxon>
        <taxon>Cytophagales</taxon>
        <taxon>Cyclobacteriaceae</taxon>
        <taxon>Algoriphagus</taxon>
    </lineage>
</organism>
<evidence type="ECO:0000313" key="2">
    <source>
        <dbReference type="Proteomes" id="UP000248882"/>
    </source>
</evidence>
<name>A0A2W7SY01_9BACT</name>
<accession>A0A2W7SY01</accession>
<reference evidence="1 2" key="1">
    <citation type="submission" date="2018-06" db="EMBL/GenBank/DDBJ databases">
        <title>Genomic Encyclopedia of Archaeal and Bacterial Type Strains, Phase II (KMG-II): from individual species to whole genera.</title>
        <authorList>
            <person name="Goeker M."/>
        </authorList>
    </citation>
    <scope>NUCLEOTIDE SEQUENCE [LARGE SCALE GENOMIC DNA]</scope>
    <source>
        <strain evidence="1 2">DSM 19830</strain>
    </source>
</reference>
<proteinExistence type="predicted"/>
<dbReference type="AlphaFoldDB" id="A0A2W7SY01"/>
<keyword evidence="2" id="KW-1185">Reference proteome</keyword>
<dbReference type="EMBL" id="QKZT01000003">
    <property type="protein sequence ID" value="PZX55682.1"/>
    <property type="molecule type" value="Genomic_DNA"/>
</dbReference>
<gene>
    <name evidence="1" type="ORF">LV85_00907</name>
</gene>
<protein>
    <submittedName>
        <fullName evidence="1">Uncharacterized protein</fullName>
    </submittedName>
</protein>
<sequence>MNLDKIFILEISQKSVIIKSSEMKLFIYLLFFFMMPFSLNEVLAQGNLQTTNNDTITLAQAYMNLYLTETYFDTLSKERISKILAFEENELSKINDKSFIEKNHSLYQFTNSLYFLNRSKLLSQQREVYNRSGLRRLKSIFDESIQAYNSAKIDEYQTFANGKNNLYEIISFDQVSNYRLLFEIRKLKDQFNRLFNEDIYPDFKRIFKRSSSPEKTDIDSLTYFARIYDMPLSTAILRNKAELDVFPFQSSTFITPEYTIDSKLDLISRYLQLKYLASPKVQVPRNFNKTILYEAYDDFLELKLETIGDQFIREELNPRVCAILLDEIERKFPRDKNVKELVHPSAPGIMMEISGGNYKQYFFPNPAPLASADSIINQFKPSLNTLNQVDRSLMSVFTTAGYKNQVHYYYDMDGFALTTSLEKFNLNGTAVSSSNRFIKNLGGNGKFSYYEIFKSMFFDVESEYRMFAFIIASQSATMSNEAMTAGFAEEILQNSYDRLPAELRNVSLPTKVLSIFVYHFHQNDIGEVPELDLSGKLSVQDHLKNAGLSKIID</sequence>
<comment type="caution">
    <text evidence="1">The sequence shown here is derived from an EMBL/GenBank/DDBJ whole genome shotgun (WGS) entry which is preliminary data.</text>
</comment>